<comment type="caution">
    <text evidence="3">The sequence shown here is derived from an EMBL/GenBank/DDBJ whole genome shotgun (WGS) entry which is preliminary data.</text>
</comment>
<feature type="region of interest" description="Disordered" evidence="1">
    <location>
        <begin position="1"/>
        <end position="34"/>
    </location>
</feature>
<organism evidence="3 4">
    <name type="scientific">Pyxicephalus adspersus</name>
    <name type="common">African bullfrog</name>
    <dbReference type="NCBI Taxonomy" id="30357"/>
    <lineage>
        <taxon>Eukaryota</taxon>
        <taxon>Metazoa</taxon>
        <taxon>Chordata</taxon>
        <taxon>Craniata</taxon>
        <taxon>Vertebrata</taxon>
        <taxon>Euteleostomi</taxon>
        <taxon>Amphibia</taxon>
        <taxon>Batrachia</taxon>
        <taxon>Anura</taxon>
        <taxon>Neobatrachia</taxon>
        <taxon>Ranoidea</taxon>
        <taxon>Pyxicephalidae</taxon>
        <taxon>Pyxicephalinae</taxon>
        <taxon>Pyxicephalus</taxon>
    </lineage>
</organism>
<feature type="domain" description="STRA8 bHLH" evidence="2">
    <location>
        <begin position="38"/>
        <end position="87"/>
    </location>
</feature>
<accession>A0AAV3B023</accession>
<reference evidence="3" key="1">
    <citation type="thesis" date="2020" institute="ProQuest LLC" country="789 East Eisenhower Parkway, Ann Arbor, MI, USA">
        <title>Comparative Genomics and Chromosome Evolution.</title>
        <authorList>
            <person name="Mudd A.B."/>
        </authorList>
    </citation>
    <scope>NUCLEOTIDE SEQUENCE</scope>
    <source>
        <strain evidence="3">1538</strain>
        <tissue evidence="3">Blood</tissue>
    </source>
</reference>
<dbReference type="EMBL" id="DYDO01000002">
    <property type="protein sequence ID" value="DBA30396.1"/>
    <property type="molecule type" value="Genomic_DNA"/>
</dbReference>
<dbReference type="GO" id="GO:0071300">
    <property type="term" value="P:cellular response to retinoic acid"/>
    <property type="evidence" value="ECO:0007669"/>
    <property type="project" value="InterPro"/>
</dbReference>
<dbReference type="InterPro" id="IPR057021">
    <property type="entry name" value="bHLH_STRA8"/>
</dbReference>
<dbReference type="PANTHER" id="PTHR35254">
    <property type="entry name" value="STIMULATED BY RETINOIC ACID GENE 8 PROTEIN HOMOLOG"/>
    <property type="match status" value="1"/>
</dbReference>
<evidence type="ECO:0000256" key="1">
    <source>
        <dbReference type="SAM" id="MobiDB-lite"/>
    </source>
</evidence>
<evidence type="ECO:0000313" key="3">
    <source>
        <dbReference type="EMBL" id="DBA30396.1"/>
    </source>
</evidence>
<dbReference type="Pfam" id="PF23175">
    <property type="entry name" value="bHLH_STRA8"/>
    <property type="match status" value="1"/>
</dbReference>
<dbReference type="Proteomes" id="UP001181693">
    <property type="component" value="Unassembled WGS sequence"/>
</dbReference>
<keyword evidence="4" id="KW-1185">Reference proteome</keyword>
<evidence type="ECO:0000313" key="4">
    <source>
        <dbReference type="Proteomes" id="UP001181693"/>
    </source>
</evidence>
<dbReference type="GO" id="GO:0007283">
    <property type="term" value="P:spermatogenesis"/>
    <property type="evidence" value="ECO:0007669"/>
    <property type="project" value="TreeGrafter"/>
</dbReference>
<dbReference type="GO" id="GO:0005634">
    <property type="term" value="C:nucleus"/>
    <property type="evidence" value="ECO:0007669"/>
    <property type="project" value="TreeGrafter"/>
</dbReference>
<gene>
    <name evidence="3" type="ORF">GDO54_006385</name>
</gene>
<name>A0AAV3B023_PYXAD</name>
<dbReference type="PANTHER" id="PTHR35254:SF1">
    <property type="entry name" value="STIMULATED BY RETINOIC ACID GENE 8 PROTEIN HOMOLOG"/>
    <property type="match status" value="1"/>
</dbReference>
<dbReference type="GO" id="GO:0051321">
    <property type="term" value="P:meiotic cell cycle"/>
    <property type="evidence" value="ECO:0007669"/>
    <property type="project" value="InterPro"/>
</dbReference>
<dbReference type="AlphaFoldDB" id="A0AAV3B023"/>
<sequence length="350" mass="39673">MDLFDEGSSSSKKGKRRKGSGTVSTRKCPERPPNTSSIIHLIHQLGQIVFPYPNKQATRDQVLNQTKAYIMELENTLDSLLKMKGYFMLEDSECSHLKDVKEEYRQKNFCHEQGGAVTNTAVTSDREPLSLDHQLNFEMNPEEVEEEMLIDSPQTSEPLYSPDLIEFERYLHFYRQTMDMLTESQIVPSEQVAQPVVSKAISNLWQDLKLEGGFNNWQNGIPQTQSSHSFCGFPSDLGYPDRGAIDNSAGSQEASGSFLSSTPEEVLVEDAFEVASSFLEYTAIQTSSSSSSLSEPILWDSPQGNLYLYQQVYDFLRSRLSSYIQTSAPQFDYEMARLRCTETFDDEDDL</sequence>
<proteinExistence type="predicted"/>
<dbReference type="InterPro" id="IPR033537">
    <property type="entry name" value="Stra8"/>
</dbReference>
<protein>
    <recommendedName>
        <fullName evidence="2">STRA8 bHLH domain-containing protein</fullName>
    </recommendedName>
</protein>
<dbReference type="GO" id="GO:0090427">
    <property type="term" value="P:activation of meiosis"/>
    <property type="evidence" value="ECO:0007669"/>
    <property type="project" value="TreeGrafter"/>
</dbReference>
<evidence type="ECO:0000259" key="2">
    <source>
        <dbReference type="Pfam" id="PF23175"/>
    </source>
</evidence>
<dbReference type="GO" id="GO:0048477">
    <property type="term" value="P:oogenesis"/>
    <property type="evidence" value="ECO:0007669"/>
    <property type="project" value="TreeGrafter"/>
</dbReference>